<accession>A0A369WB89</accession>
<dbReference type="GO" id="GO:0016787">
    <property type="term" value="F:hydrolase activity"/>
    <property type="evidence" value="ECO:0007669"/>
    <property type="project" value="UniProtKB-KW"/>
</dbReference>
<dbReference type="InterPro" id="IPR015797">
    <property type="entry name" value="NUDIX_hydrolase-like_dom_sf"/>
</dbReference>
<dbReference type="AlphaFoldDB" id="A0A369WB89"/>
<dbReference type="OrthoDB" id="9761969at2"/>
<comment type="similarity">
    <text evidence="3">Belongs to the Nudix hydrolase family.</text>
</comment>
<name>A0A369WB89_9HYPH</name>
<organism evidence="5 6">
    <name type="scientific">Pelagibacterium lacus</name>
    <dbReference type="NCBI Taxonomy" id="2282655"/>
    <lineage>
        <taxon>Bacteria</taxon>
        <taxon>Pseudomonadati</taxon>
        <taxon>Pseudomonadota</taxon>
        <taxon>Alphaproteobacteria</taxon>
        <taxon>Hyphomicrobiales</taxon>
        <taxon>Devosiaceae</taxon>
        <taxon>Pelagibacterium</taxon>
    </lineage>
</organism>
<evidence type="ECO:0000313" key="5">
    <source>
        <dbReference type="EMBL" id="RDE10572.1"/>
    </source>
</evidence>
<gene>
    <name evidence="5" type="ORF">DVH29_01070</name>
</gene>
<evidence type="ECO:0000313" key="6">
    <source>
        <dbReference type="Proteomes" id="UP000253759"/>
    </source>
</evidence>
<evidence type="ECO:0000259" key="4">
    <source>
        <dbReference type="PROSITE" id="PS51462"/>
    </source>
</evidence>
<dbReference type="Gene3D" id="3.90.79.10">
    <property type="entry name" value="Nucleoside Triphosphate Pyrophosphohydrolase"/>
    <property type="match status" value="1"/>
</dbReference>
<dbReference type="PRINTS" id="PR00502">
    <property type="entry name" value="NUDIXFAMILY"/>
</dbReference>
<sequence length="135" mass="14912">MKPDACSIGLFHGGEVLLIQRALAPFSGLWTFPGGRMESGETPLECVKRELFEETRLVVDDPIEVLVETVGEGAKTYRLAVFAAECPMRAPITSHEITDWEWVPIADVHAFRTTRNLCDIVEACAERLGLARTAP</sequence>
<dbReference type="EMBL" id="QQNH01000001">
    <property type="protein sequence ID" value="RDE10572.1"/>
    <property type="molecule type" value="Genomic_DNA"/>
</dbReference>
<comment type="cofactor">
    <cofactor evidence="1">
        <name>Mg(2+)</name>
        <dbReference type="ChEBI" id="CHEBI:18420"/>
    </cofactor>
</comment>
<dbReference type="PANTHER" id="PTHR43736">
    <property type="entry name" value="ADP-RIBOSE PYROPHOSPHATASE"/>
    <property type="match status" value="1"/>
</dbReference>
<proteinExistence type="inferred from homology"/>
<evidence type="ECO:0000256" key="3">
    <source>
        <dbReference type="RuleBase" id="RU003476"/>
    </source>
</evidence>
<dbReference type="Proteomes" id="UP000253759">
    <property type="component" value="Unassembled WGS sequence"/>
</dbReference>
<dbReference type="PROSITE" id="PS00893">
    <property type="entry name" value="NUDIX_BOX"/>
    <property type="match status" value="1"/>
</dbReference>
<keyword evidence="6" id="KW-1185">Reference proteome</keyword>
<dbReference type="InterPro" id="IPR020476">
    <property type="entry name" value="Nudix_hydrolase"/>
</dbReference>
<reference evidence="6" key="1">
    <citation type="submission" date="2018-07" db="EMBL/GenBank/DDBJ databases">
        <authorList>
            <person name="Liu B.-T."/>
            <person name="Du Z."/>
        </authorList>
    </citation>
    <scope>NUCLEOTIDE SEQUENCE [LARGE SCALE GENOMIC DNA]</scope>
    <source>
        <strain evidence="6">XYN52</strain>
    </source>
</reference>
<evidence type="ECO:0000256" key="1">
    <source>
        <dbReference type="ARBA" id="ARBA00001946"/>
    </source>
</evidence>
<dbReference type="RefSeq" id="WP_114644291.1">
    <property type="nucleotide sequence ID" value="NZ_QQNH01000001.1"/>
</dbReference>
<dbReference type="SUPFAM" id="SSF55811">
    <property type="entry name" value="Nudix"/>
    <property type="match status" value="1"/>
</dbReference>
<protein>
    <submittedName>
        <fullName evidence="5">NUDIX domain-containing protein</fullName>
    </submittedName>
</protein>
<evidence type="ECO:0000256" key="2">
    <source>
        <dbReference type="ARBA" id="ARBA00022801"/>
    </source>
</evidence>
<feature type="domain" description="Nudix hydrolase" evidence="4">
    <location>
        <begin position="1"/>
        <end position="126"/>
    </location>
</feature>
<comment type="caution">
    <text evidence="5">The sequence shown here is derived from an EMBL/GenBank/DDBJ whole genome shotgun (WGS) entry which is preliminary data.</text>
</comment>
<dbReference type="InterPro" id="IPR000086">
    <property type="entry name" value="NUDIX_hydrolase_dom"/>
</dbReference>
<keyword evidence="2 3" id="KW-0378">Hydrolase</keyword>
<dbReference type="Pfam" id="PF00293">
    <property type="entry name" value="NUDIX"/>
    <property type="match status" value="1"/>
</dbReference>
<dbReference type="InterPro" id="IPR020084">
    <property type="entry name" value="NUDIX_hydrolase_CS"/>
</dbReference>
<dbReference type="PANTHER" id="PTHR43736:SF1">
    <property type="entry name" value="DIHYDRONEOPTERIN TRIPHOSPHATE DIPHOSPHATASE"/>
    <property type="match status" value="1"/>
</dbReference>
<dbReference type="PROSITE" id="PS51462">
    <property type="entry name" value="NUDIX"/>
    <property type="match status" value="1"/>
</dbReference>